<accession>A0A7W8DRR0</accession>
<dbReference type="GO" id="GO:0016151">
    <property type="term" value="F:nickel cation binding"/>
    <property type="evidence" value="ECO:0007669"/>
    <property type="project" value="InterPro"/>
</dbReference>
<keyword evidence="2" id="KW-1185">Reference proteome</keyword>
<organism evidence="1 2">
    <name type="scientific">Prosthecobacter dejongeii</name>
    <dbReference type="NCBI Taxonomy" id="48465"/>
    <lineage>
        <taxon>Bacteria</taxon>
        <taxon>Pseudomonadati</taxon>
        <taxon>Verrucomicrobiota</taxon>
        <taxon>Verrucomicrobiia</taxon>
        <taxon>Verrucomicrobiales</taxon>
        <taxon>Verrucomicrobiaceae</taxon>
        <taxon>Prosthecobacter</taxon>
    </lineage>
</organism>
<comment type="caution">
    <text evidence="1">The sequence shown here is derived from an EMBL/GenBank/DDBJ whole genome shotgun (WGS) entry which is preliminary data.</text>
</comment>
<name>A0A7W8DRR0_9BACT</name>
<evidence type="ECO:0000313" key="2">
    <source>
        <dbReference type="Proteomes" id="UP000534294"/>
    </source>
</evidence>
<sequence>MIRLLQRMDDAQPRHAEGGASAPLPALRPVTLLADADESAETALEDWSRGLDWVHWLFSSIRQRLPGIHFHALHLPQPSLYPRAPITQQALAARWENFTQQDLRGSLGQGLIQAWQATQAQDLPRLLELDAQFSITLSPASRETSAEAGARLLQGTRGARYQGILGRYRTLQEEGQTAGHFLIVWAAVAHFFQLSLASVIAEYIRLEWDLATRHLPTPIAPIRDESIATLTSQLMHTPRIGLQLLGTEADQINGSAAEPVSQQAP</sequence>
<dbReference type="AlphaFoldDB" id="A0A7W8DRR0"/>
<evidence type="ECO:0008006" key="3">
    <source>
        <dbReference type="Google" id="ProtNLM"/>
    </source>
</evidence>
<dbReference type="InterPro" id="IPR002639">
    <property type="entry name" value="UreF"/>
</dbReference>
<proteinExistence type="predicted"/>
<dbReference type="RefSeq" id="WP_184211834.1">
    <property type="nucleotide sequence ID" value="NZ_JACHIF010000010.1"/>
</dbReference>
<dbReference type="Proteomes" id="UP000534294">
    <property type="component" value="Unassembled WGS sequence"/>
</dbReference>
<reference evidence="1 2" key="1">
    <citation type="submission" date="2020-08" db="EMBL/GenBank/DDBJ databases">
        <title>Genomic Encyclopedia of Type Strains, Phase IV (KMG-IV): sequencing the most valuable type-strain genomes for metagenomic binning, comparative biology and taxonomic classification.</title>
        <authorList>
            <person name="Goeker M."/>
        </authorList>
    </citation>
    <scope>NUCLEOTIDE SEQUENCE [LARGE SCALE GENOMIC DNA]</scope>
    <source>
        <strain evidence="1 2">DSM 12251</strain>
    </source>
</reference>
<dbReference type="EMBL" id="JACHIF010000010">
    <property type="protein sequence ID" value="MBB5039753.1"/>
    <property type="molecule type" value="Genomic_DNA"/>
</dbReference>
<gene>
    <name evidence="1" type="ORF">HNQ64_004031</name>
</gene>
<evidence type="ECO:0000313" key="1">
    <source>
        <dbReference type="EMBL" id="MBB5039753.1"/>
    </source>
</evidence>
<dbReference type="Pfam" id="PF01730">
    <property type="entry name" value="UreF"/>
    <property type="match status" value="1"/>
</dbReference>
<protein>
    <recommendedName>
        <fullName evidence="3">UreF protein</fullName>
    </recommendedName>
</protein>
<dbReference type="Gene3D" id="1.10.4190.10">
    <property type="entry name" value="Urease accessory protein UreF"/>
    <property type="match status" value="1"/>
</dbReference>
<dbReference type="InterPro" id="IPR038277">
    <property type="entry name" value="UreF_sf"/>
</dbReference>